<evidence type="ECO:0000313" key="3">
    <source>
        <dbReference type="Proteomes" id="UP000054144"/>
    </source>
</evidence>
<feature type="compositionally biased region" description="Basic residues" evidence="1">
    <location>
        <begin position="368"/>
        <end position="378"/>
    </location>
</feature>
<gene>
    <name evidence="2" type="ORF">FISHEDRAFT_58657</name>
</gene>
<dbReference type="EMBL" id="KN881806">
    <property type="protein sequence ID" value="KIY48840.1"/>
    <property type="molecule type" value="Genomic_DNA"/>
</dbReference>
<name>A0A0D7ADT4_9AGAR</name>
<feature type="region of interest" description="Disordered" evidence="1">
    <location>
        <begin position="356"/>
        <end position="448"/>
    </location>
</feature>
<accession>A0A0D7ADT4</accession>
<feature type="compositionally biased region" description="Acidic residues" evidence="1">
    <location>
        <begin position="392"/>
        <end position="412"/>
    </location>
</feature>
<feature type="region of interest" description="Disordered" evidence="1">
    <location>
        <begin position="12"/>
        <end position="31"/>
    </location>
</feature>
<reference evidence="2 3" key="1">
    <citation type="journal article" date="2015" name="Fungal Genet. Biol.">
        <title>Evolution of novel wood decay mechanisms in Agaricales revealed by the genome sequences of Fistulina hepatica and Cylindrobasidium torrendii.</title>
        <authorList>
            <person name="Floudas D."/>
            <person name="Held B.W."/>
            <person name="Riley R."/>
            <person name="Nagy L.G."/>
            <person name="Koehler G."/>
            <person name="Ransdell A.S."/>
            <person name="Younus H."/>
            <person name="Chow J."/>
            <person name="Chiniquy J."/>
            <person name="Lipzen A."/>
            <person name="Tritt A."/>
            <person name="Sun H."/>
            <person name="Haridas S."/>
            <person name="LaButti K."/>
            <person name="Ohm R.A."/>
            <person name="Kues U."/>
            <person name="Blanchette R.A."/>
            <person name="Grigoriev I.V."/>
            <person name="Minto R.E."/>
            <person name="Hibbett D.S."/>
        </authorList>
    </citation>
    <scope>NUCLEOTIDE SEQUENCE [LARGE SCALE GENOMIC DNA]</scope>
    <source>
        <strain evidence="2 3">ATCC 64428</strain>
    </source>
</reference>
<sequence length="465" mass="50126">MTSILNIFSRKAASTPTGDPNHDNNVKVGPASLANEDTVMGDAERRQPDAVQDTMEDPAALLASLSSLIKSVPPSTMHSYTLSHLNKVATSELACLSSFFSKLEPPPRLHCVRCHKYYFDIENTDRSCLVAHDDDSAEVERIGGGYETTYECCGKTVEGEGDMGPPDGWCFEGVHTTDLKRARFRADSTIHDDKLVSCLQAGCLKRSLVSELGHESESESIPDEPEKKRRRTRSVSSRGRAVKKKTAPVAEDDASDVGDAPAPPKRKPMKPRSSAGSSRGGRKAKAAKQTAPSTPSPPAPSPTNSPSPQAKRKPKSKLRKTAAAAPSHTLPPAPAPPPGLANALSTLSLASSLSSLPSEVAMPVKASVKNKTRPRKQVRLLSKAEVHVAAPAEDDQETPRTEEEEEPTDPDEPAGSLVVAVGRRKRARRRPVVEVASRAPRQRRQKRLEEVVESSIPGETVMYAL</sequence>
<dbReference type="AlphaFoldDB" id="A0A0D7ADT4"/>
<evidence type="ECO:0008006" key="4">
    <source>
        <dbReference type="Google" id="ProtNLM"/>
    </source>
</evidence>
<feature type="region of interest" description="Disordered" evidence="1">
    <location>
        <begin position="210"/>
        <end position="343"/>
    </location>
</feature>
<feature type="compositionally biased region" description="Basic residues" evidence="1">
    <location>
        <begin position="310"/>
        <end position="320"/>
    </location>
</feature>
<proteinExistence type="predicted"/>
<evidence type="ECO:0000256" key="1">
    <source>
        <dbReference type="SAM" id="MobiDB-lite"/>
    </source>
</evidence>
<keyword evidence="3" id="KW-1185">Reference proteome</keyword>
<dbReference type="Proteomes" id="UP000054144">
    <property type="component" value="Unassembled WGS sequence"/>
</dbReference>
<organism evidence="2 3">
    <name type="scientific">Fistulina hepatica ATCC 64428</name>
    <dbReference type="NCBI Taxonomy" id="1128425"/>
    <lineage>
        <taxon>Eukaryota</taxon>
        <taxon>Fungi</taxon>
        <taxon>Dikarya</taxon>
        <taxon>Basidiomycota</taxon>
        <taxon>Agaricomycotina</taxon>
        <taxon>Agaricomycetes</taxon>
        <taxon>Agaricomycetidae</taxon>
        <taxon>Agaricales</taxon>
        <taxon>Fistulinaceae</taxon>
        <taxon>Fistulina</taxon>
    </lineage>
</organism>
<protein>
    <recommendedName>
        <fullName evidence="4">C2H2-type domain-containing protein</fullName>
    </recommendedName>
</protein>
<evidence type="ECO:0000313" key="2">
    <source>
        <dbReference type="EMBL" id="KIY48840.1"/>
    </source>
</evidence>
<feature type="compositionally biased region" description="Pro residues" evidence="1">
    <location>
        <begin position="329"/>
        <end position="339"/>
    </location>
</feature>
<dbReference type="OrthoDB" id="3245731at2759"/>
<feature type="compositionally biased region" description="Pro residues" evidence="1">
    <location>
        <begin position="294"/>
        <end position="305"/>
    </location>
</feature>